<reference evidence="4" key="1">
    <citation type="journal article" date="2014" name="Int. J. Syst. Evol. Microbiol.">
        <title>Complete genome of a new Firmicutes species belonging to the dominant human colonic microbiota ('Ruminococcus bicirculans') reveals two chromosomes and a selective capacity to utilize plant glucans.</title>
        <authorList>
            <consortium name="NISC Comparative Sequencing Program"/>
            <person name="Wegmann U."/>
            <person name="Louis P."/>
            <person name="Goesmann A."/>
            <person name="Henrissat B."/>
            <person name="Duncan S.H."/>
            <person name="Flint H.J."/>
        </authorList>
    </citation>
    <scope>NUCLEOTIDE SEQUENCE</scope>
    <source>
        <strain evidence="4">NBRC 109915</strain>
    </source>
</reference>
<reference evidence="4" key="2">
    <citation type="submission" date="2023-01" db="EMBL/GenBank/DDBJ databases">
        <title>Draft genome sequence of Sulfitobacter pacificus strain NBRC 109915.</title>
        <authorList>
            <person name="Sun Q."/>
            <person name="Mori K."/>
        </authorList>
    </citation>
    <scope>NUCLEOTIDE SEQUENCE</scope>
    <source>
        <strain evidence="4">NBRC 109915</strain>
    </source>
</reference>
<evidence type="ECO:0000259" key="2">
    <source>
        <dbReference type="Pfam" id="PF03972"/>
    </source>
</evidence>
<dbReference type="InterPro" id="IPR042188">
    <property type="entry name" value="MmgE/PrpD_sf_2"/>
</dbReference>
<evidence type="ECO:0000313" key="4">
    <source>
        <dbReference type="EMBL" id="GLQ26357.1"/>
    </source>
</evidence>
<feature type="domain" description="MmgE/PrpD N-terminal" evidence="2">
    <location>
        <begin position="7"/>
        <end position="232"/>
    </location>
</feature>
<dbReference type="InterPro" id="IPR042183">
    <property type="entry name" value="MmgE/PrpD_sf_1"/>
</dbReference>
<dbReference type="Proteomes" id="UP001161388">
    <property type="component" value="Unassembled WGS sequence"/>
</dbReference>
<dbReference type="Pfam" id="PF03972">
    <property type="entry name" value="MmgE_PrpD_N"/>
    <property type="match status" value="1"/>
</dbReference>
<dbReference type="PROSITE" id="PS51318">
    <property type="entry name" value="TAT"/>
    <property type="match status" value="1"/>
</dbReference>
<evidence type="ECO:0000313" key="5">
    <source>
        <dbReference type="Proteomes" id="UP001161388"/>
    </source>
</evidence>
<name>A0ABQ5VGX8_9RHOB</name>
<sequence>MSPPFHEFAADLTYADLPEALRAVLRRSFLDTMGVAAVASTTQMAQIAVRGAQAMFGPTATGSARILMEGTPLSPAGAAMAGGFTVDAVDAHDSTSPCKGHGGSAVFPALMAMADASANPLTGQAFATHLAVGYEVSYRVGLAQHATCADYHTSGAWTAVGVATAAARMLECDGETIRHAAGIGEYHGPRSQMMRCIDHPTMVRDGVGWGAPSGVVAAYLARDGFTGAPALTCEDAPPFWSDLGTAWRTVEDTSYKPYPCCRWAHPSIDSVAHLMATHGLTHTEIASVDIKTFHNATRLAGHRPASPDEFAYGIAFPVATMIVRGQIGVSELGLTTLSDPDILRISDAVRLIDDPHLTRISQGKRWAQVTLHTRDGRSFEDVPRTPKGDNDLPLSDSEISDKFHLFADPVLGAARANEIETLCSDFDSLSAADFTRLLDLCLTAPPRN</sequence>
<organism evidence="4 5">
    <name type="scientific">Sulfitobacter pacificus</name>
    <dbReference type="NCBI Taxonomy" id="1499314"/>
    <lineage>
        <taxon>Bacteria</taxon>
        <taxon>Pseudomonadati</taxon>
        <taxon>Pseudomonadota</taxon>
        <taxon>Alphaproteobacteria</taxon>
        <taxon>Rhodobacterales</taxon>
        <taxon>Roseobacteraceae</taxon>
        <taxon>Sulfitobacter</taxon>
    </lineage>
</organism>
<proteinExistence type="inferred from homology"/>
<dbReference type="RefSeq" id="WP_284371513.1">
    <property type="nucleotide sequence ID" value="NZ_BSNL01000001.1"/>
</dbReference>
<comment type="similarity">
    <text evidence="1">Belongs to the PrpD family.</text>
</comment>
<accession>A0ABQ5VGX8</accession>
<dbReference type="PANTHER" id="PTHR16943">
    <property type="entry name" value="2-METHYLCITRATE DEHYDRATASE-RELATED"/>
    <property type="match status" value="1"/>
</dbReference>
<dbReference type="InterPro" id="IPR005656">
    <property type="entry name" value="MmgE_PrpD"/>
</dbReference>
<dbReference type="InterPro" id="IPR045337">
    <property type="entry name" value="MmgE_PrpD_C"/>
</dbReference>
<dbReference type="Gene3D" id="1.10.4100.10">
    <property type="entry name" value="2-methylcitrate dehydratase PrpD"/>
    <property type="match status" value="1"/>
</dbReference>
<dbReference type="InterPro" id="IPR036148">
    <property type="entry name" value="MmgE/PrpD_sf"/>
</dbReference>
<dbReference type="Pfam" id="PF19305">
    <property type="entry name" value="MmgE_PrpD_C"/>
    <property type="match status" value="1"/>
</dbReference>
<comment type="caution">
    <text evidence="4">The sequence shown here is derived from an EMBL/GenBank/DDBJ whole genome shotgun (WGS) entry which is preliminary data.</text>
</comment>
<dbReference type="PANTHER" id="PTHR16943:SF8">
    <property type="entry name" value="2-METHYLCITRATE DEHYDRATASE"/>
    <property type="match status" value="1"/>
</dbReference>
<keyword evidence="5" id="KW-1185">Reference proteome</keyword>
<evidence type="ECO:0000259" key="3">
    <source>
        <dbReference type="Pfam" id="PF19305"/>
    </source>
</evidence>
<feature type="domain" description="MmgE/PrpD C-terminal" evidence="3">
    <location>
        <begin position="258"/>
        <end position="422"/>
    </location>
</feature>
<protein>
    <submittedName>
        <fullName evidence="4">2-methylcitrate dehydratase</fullName>
    </submittedName>
</protein>
<gene>
    <name evidence="4" type="ORF">GCM10007927_11600</name>
</gene>
<dbReference type="Gene3D" id="3.30.1330.120">
    <property type="entry name" value="2-methylcitrate dehydratase PrpD"/>
    <property type="match status" value="1"/>
</dbReference>
<dbReference type="SUPFAM" id="SSF103378">
    <property type="entry name" value="2-methylcitrate dehydratase PrpD"/>
    <property type="match status" value="1"/>
</dbReference>
<dbReference type="InterPro" id="IPR006311">
    <property type="entry name" value="TAT_signal"/>
</dbReference>
<dbReference type="EMBL" id="BSNL01000001">
    <property type="protein sequence ID" value="GLQ26357.1"/>
    <property type="molecule type" value="Genomic_DNA"/>
</dbReference>
<dbReference type="InterPro" id="IPR045336">
    <property type="entry name" value="MmgE_PrpD_N"/>
</dbReference>
<evidence type="ECO:0000256" key="1">
    <source>
        <dbReference type="ARBA" id="ARBA00006174"/>
    </source>
</evidence>